<evidence type="ECO:0000313" key="8">
    <source>
        <dbReference type="Proteomes" id="UP001203058"/>
    </source>
</evidence>
<dbReference type="InterPro" id="IPR029063">
    <property type="entry name" value="SAM-dependent_MTases_sf"/>
</dbReference>
<protein>
    <recommendedName>
        <fullName evidence="6">Ribosomal RNA small subunit methyltransferase G</fullName>
        <ecNumber evidence="6">2.1.1.170</ecNumber>
    </recommendedName>
    <alternativeName>
        <fullName evidence="6">16S rRNA 7-methylguanosine methyltransferase</fullName>
        <shortName evidence="6">16S rRNA m7G methyltransferase</shortName>
    </alternativeName>
</protein>
<comment type="catalytic activity">
    <reaction evidence="6">
        <text>guanosine(527) in 16S rRNA + S-adenosyl-L-methionine = N(7)-methylguanosine(527) in 16S rRNA + S-adenosyl-L-homocysteine</text>
        <dbReference type="Rhea" id="RHEA:42732"/>
        <dbReference type="Rhea" id="RHEA-COMP:10209"/>
        <dbReference type="Rhea" id="RHEA-COMP:10210"/>
        <dbReference type="ChEBI" id="CHEBI:57856"/>
        <dbReference type="ChEBI" id="CHEBI:59789"/>
        <dbReference type="ChEBI" id="CHEBI:74269"/>
        <dbReference type="ChEBI" id="CHEBI:74480"/>
        <dbReference type="EC" id="2.1.1.170"/>
    </reaction>
</comment>
<comment type="subcellular location">
    <subcellularLocation>
        <location evidence="6">Cytoplasm</location>
    </subcellularLocation>
</comment>
<keyword evidence="1 6" id="KW-0963">Cytoplasm</keyword>
<organism evidence="7 8">
    <name type="scientific">Sphingomonas telluris</name>
    <dbReference type="NCBI Taxonomy" id="2907998"/>
    <lineage>
        <taxon>Bacteria</taxon>
        <taxon>Pseudomonadati</taxon>
        <taxon>Pseudomonadota</taxon>
        <taxon>Alphaproteobacteria</taxon>
        <taxon>Sphingomonadales</taxon>
        <taxon>Sphingomonadaceae</taxon>
        <taxon>Sphingomonas</taxon>
    </lineage>
</organism>
<evidence type="ECO:0000256" key="3">
    <source>
        <dbReference type="ARBA" id="ARBA00022603"/>
    </source>
</evidence>
<keyword evidence="2 6" id="KW-0698">rRNA processing</keyword>
<evidence type="ECO:0000256" key="6">
    <source>
        <dbReference type="HAMAP-Rule" id="MF_00074"/>
    </source>
</evidence>
<sequence length="205" mass="22438">MIERLSAAAGRDVSRETFERLKAYANLLREGAAEQNLIALSTLDTLWERHILDSAQLARFEPFAGASWADVGSGAGLPGVVLALLTEGPITLIEPRRLRADFLQHTIEALGIAGRVEVKPTKVERVEGKFDVITARAVANMSKMLQLSQHLSTRKTVWALPKGRGALAELAEAQRAWQGVFHVEQSVTDVDSFIIVGTGVREKTR</sequence>
<dbReference type="PANTHER" id="PTHR31760:SF0">
    <property type="entry name" value="S-ADENOSYL-L-METHIONINE-DEPENDENT METHYLTRANSFERASES SUPERFAMILY PROTEIN"/>
    <property type="match status" value="1"/>
</dbReference>
<dbReference type="Pfam" id="PF02527">
    <property type="entry name" value="GidB"/>
    <property type="match status" value="1"/>
</dbReference>
<evidence type="ECO:0000256" key="5">
    <source>
        <dbReference type="ARBA" id="ARBA00022691"/>
    </source>
</evidence>
<dbReference type="PIRSF" id="PIRSF003078">
    <property type="entry name" value="GidB"/>
    <property type="match status" value="1"/>
</dbReference>
<comment type="caution">
    <text evidence="6">Lacks conserved residue(s) required for the propagation of feature annotation.</text>
</comment>
<feature type="binding site" evidence="6">
    <location>
        <position position="72"/>
    </location>
    <ligand>
        <name>S-adenosyl-L-methionine</name>
        <dbReference type="ChEBI" id="CHEBI:59789"/>
    </ligand>
</feature>
<dbReference type="EMBL" id="JAKZHW010000002">
    <property type="protein sequence ID" value="MCH8616865.1"/>
    <property type="molecule type" value="Genomic_DNA"/>
</dbReference>
<evidence type="ECO:0000256" key="4">
    <source>
        <dbReference type="ARBA" id="ARBA00022679"/>
    </source>
</evidence>
<dbReference type="EC" id="2.1.1.170" evidence="6"/>
<name>A0ABS9VPG9_9SPHN</name>
<comment type="caution">
    <text evidence="7">The sequence shown here is derived from an EMBL/GenBank/DDBJ whole genome shotgun (WGS) entry which is preliminary data.</text>
</comment>
<dbReference type="PANTHER" id="PTHR31760">
    <property type="entry name" value="S-ADENOSYL-L-METHIONINE-DEPENDENT METHYLTRANSFERASES SUPERFAMILY PROTEIN"/>
    <property type="match status" value="1"/>
</dbReference>
<comment type="similarity">
    <text evidence="6">Belongs to the methyltransferase superfamily. RNA methyltransferase RsmG family.</text>
</comment>
<keyword evidence="4 6" id="KW-0808">Transferase</keyword>
<keyword evidence="3 6" id="KW-0489">Methyltransferase</keyword>
<feature type="binding site" evidence="6">
    <location>
        <begin position="123"/>
        <end position="124"/>
    </location>
    <ligand>
        <name>S-adenosyl-L-methionine</name>
        <dbReference type="ChEBI" id="CHEBI:59789"/>
    </ligand>
</feature>
<evidence type="ECO:0000256" key="1">
    <source>
        <dbReference type="ARBA" id="ARBA00022490"/>
    </source>
</evidence>
<dbReference type="RefSeq" id="WP_241447747.1">
    <property type="nucleotide sequence ID" value="NZ_JAKZHW010000002.1"/>
</dbReference>
<feature type="binding site" evidence="6">
    <location>
        <position position="136"/>
    </location>
    <ligand>
        <name>S-adenosyl-L-methionine</name>
        <dbReference type="ChEBI" id="CHEBI:59789"/>
    </ligand>
</feature>
<reference evidence="7 8" key="1">
    <citation type="submission" date="2022-03" db="EMBL/GenBank/DDBJ databases">
        <authorList>
            <person name="Jo J.-H."/>
            <person name="Im W.-T."/>
        </authorList>
    </citation>
    <scope>NUCLEOTIDE SEQUENCE [LARGE SCALE GENOMIC DNA]</scope>
    <source>
        <strain evidence="7 8">SM33</strain>
    </source>
</reference>
<dbReference type="NCBIfam" id="TIGR00138">
    <property type="entry name" value="rsmG_gidB"/>
    <property type="match status" value="1"/>
</dbReference>
<dbReference type="InterPro" id="IPR003682">
    <property type="entry name" value="rRNA_ssu_MeTfrase_G"/>
</dbReference>
<comment type="function">
    <text evidence="6">Specifically methylates the N7 position of guanine in position 527 of 16S rRNA.</text>
</comment>
<dbReference type="GO" id="GO:0032259">
    <property type="term" value="P:methylation"/>
    <property type="evidence" value="ECO:0007669"/>
    <property type="project" value="UniProtKB-KW"/>
</dbReference>
<dbReference type="Gene3D" id="3.40.50.150">
    <property type="entry name" value="Vaccinia Virus protein VP39"/>
    <property type="match status" value="1"/>
</dbReference>
<keyword evidence="5 6" id="KW-0949">S-adenosyl-L-methionine</keyword>
<gene>
    <name evidence="6 7" type="primary">rsmG</name>
    <name evidence="7" type="ORF">LZ016_12255</name>
</gene>
<feature type="binding site" evidence="6">
    <location>
        <position position="77"/>
    </location>
    <ligand>
        <name>S-adenosyl-L-methionine</name>
        <dbReference type="ChEBI" id="CHEBI:59789"/>
    </ligand>
</feature>
<dbReference type="GO" id="GO:0008168">
    <property type="term" value="F:methyltransferase activity"/>
    <property type="evidence" value="ECO:0007669"/>
    <property type="project" value="UniProtKB-KW"/>
</dbReference>
<keyword evidence="8" id="KW-1185">Reference proteome</keyword>
<proteinExistence type="inferred from homology"/>
<evidence type="ECO:0000313" key="7">
    <source>
        <dbReference type="EMBL" id="MCH8616865.1"/>
    </source>
</evidence>
<accession>A0ABS9VPG9</accession>
<dbReference type="SUPFAM" id="SSF53335">
    <property type="entry name" value="S-adenosyl-L-methionine-dependent methyltransferases"/>
    <property type="match status" value="1"/>
</dbReference>
<dbReference type="HAMAP" id="MF_00074">
    <property type="entry name" value="16SrRNA_methyltr_G"/>
    <property type="match status" value="1"/>
</dbReference>
<evidence type="ECO:0000256" key="2">
    <source>
        <dbReference type="ARBA" id="ARBA00022552"/>
    </source>
</evidence>
<dbReference type="Proteomes" id="UP001203058">
    <property type="component" value="Unassembled WGS sequence"/>
</dbReference>